<sequence length="164" mass="19080">MIKKLGYVLLGILVIVQFFRPEKNISNDLTNDLSTKYEVPNEVKSILKVACNDCHSNLTVYPWYANIQPVAWWLNDHVVDGKKHLNFSDFTQLPIAVQNHKFEEVVEVLEENEMPLESYTYLGLHKEANLNAEQREVLMNWAKGQMAYLKNNYPADSLILKRRN</sequence>
<name>A0ABW3Y305_9FLAO</name>
<proteinExistence type="predicted"/>
<accession>A0ABW3Y305</accession>
<organism evidence="2 3">
    <name type="scientific">Namhaeicola litoreus</name>
    <dbReference type="NCBI Taxonomy" id="1052145"/>
    <lineage>
        <taxon>Bacteria</taxon>
        <taxon>Pseudomonadati</taxon>
        <taxon>Bacteroidota</taxon>
        <taxon>Flavobacteriia</taxon>
        <taxon>Flavobacteriales</taxon>
        <taxon>Flavobacteriaceae</taxon>
        <taxon>Namhaeicola</taxon>
    </lineage>
</organism>
<evidence type="ECO:0000313" key="3">
    <source>
        <dbReference type="Proteomes" id="UP001597201"/>
    </source>
</evidence>
<dbReference type="Proteomes" id="UP001597201">
    <property type="component" value="Unassembled WGS sequence"/>
</dbReference>
<feature type="domain" description="Haem-binding" evidence="1">
    <location>
        <begin position="10"/>
        <end position="146"/>
    </location>
</feature>
<evidence type="ECO:0000313" key="2">
    <source>
        <dbReference type="EMBL" id="MFD1315506.1"/>
    </source>
</evidence>
<evidence type="ECO:0000259" key="1">
    <source>
        <dbReference type="SMART" id="SM01235"/>
    </source>
</evidence>
<dbReference type="RefSeq" id="WP_377177751.1">
    <property type="nucleotide sequence ID" value="NZ_JBHTMY010000003.1"/>
</dbReference>
<dbReference type="SMART" id="SM01235">
    <property type="entry name" value="Haem_bd"/>
    <property type="match status" value="1"/>
</dbReference>
<protein>
    <submittedName>
        <fullName evidence="2">Heme-binding domain-containing protein</fullName>
    </submittedName>
</protein>
<keyword evidence="3" id="KW-1185">Reference proteome</keyword>
<gene>
    <name evidence="2" type="ORF">ACFQ39_07745</name>
</gene>
<dbReference type="InterPro" id="IPR025992">
    <property type="entry name" value="Haem-bd"/>
</dbReference>
<comment type="caution">
    <text evidence="2">The sequence shown here is derived from an EMBL/GenBank/DDBJ whole genome shotgun (WGS) entry which is preliminary data.</text>
</comment>
<dbReference type="Pfam" id="PF14376">
    <property type="entry name" value="Haem_bd"/>
    <property type="match status" value="1"/>
</dbReference>
<reference evidence="3" key="1">
    <citation type="journal article" date="2019" name="Int. J. Syst. Evol. Microbiol.">
        <title>The Global Catalogue of Microorganisms (GCM) 10K type strain sequencing project: providing services to taxonomists for standard genome sequencing and annotation.</title>
        <authorList>
            <consortium name="The Broad Institute Genomics Platform"/>
            <consortium name="The Broad Institute Genome Sequencing Center for Infectious Disease"/>
            <person name="Wu L."/>
            <person name="Ma J."/>
        </authorList>
    </citation>
    <scope>NUCLEOTIDE SEQUENCE [LARGE SCALE GENOMIC DNA]</scope>
    <source>
        <strain evidence="3">CCUG 61485</strain>
    </source>
</reference>
<dbReference type="EMBL" id="JBHTMY010000003">
    <property type="protein sequence ID" value="MFD1315506.1"/>
    <property type="molecule type" value="Genomic_DNA"/>
</dbReference>